<comment type="similarity">
    <text evidence="1">Belongs to the SMC family. SbcC subfamily.</text>
</comment>
<accession>A0ABS5LCN9</accession>
<sequence>MKPIELTISGLHSFREKQTIDFEGLCDGGVFGIFGPTGSGKSSILDAITLALYGKVERAANNTHGILNHAEDQLSVSYTFELQNGTSVKRYKVERTYKRTDEHRVKGSISRLVDLQAEPVVLADKASEVNEKVHELLGLTIDDFTRAVVLPQGKFAEFLSLKGSERRQMLQRLFHLEQYGDELLKKLRGRLSNAKYRLGETEAEQAGLGDASKAALKAAETEWQSSSILLEKRLAERKTVRDAYDEQKKVWELQQERKQLEEKEAKLEQQTEEMESIENRLKTADQAERLKPYADQLESSEKRHAVLLDEEKKWSAEWEKQKQSTAEAKQAFEEARKQKEMNEPVLAVKKERLTQLLEVEKERDLRIIETEKLIKELERLEHAGQKAKQEFDHAGQQLEKAKAKQQQLKLELEKLAVSPVYRRSIQAASDLQKEWKYAEEQKKEAEQFHSQLLQQQKSLEKDMQDRRGKRELESEKLVFVYSGLLRTFERTSELKSRLEKSIARSKERAADAKVMLEKERVHSIARQLSASLQEGEACPVCGSTSHPMPVHGELEEGSRVQLEQLEKELEHNRVLLQEAELLRVKMEELSTYLIGEFSWIAEGSVHSESAAALEPAEEDSLTEMKALKQDLLHIREKASASVKMIQQLKNEEQQSVQFMERCKLDLQDALAKLQQLNEKDQAFKRQWAEAYPDMKQEDVQDRMKEIDEKDTQFEALQTRVNKSVEYIEEQEKLRQAAQEKLAELDRLQIQTKEKKQASQERLDEKERVLEKENQNGTIPAQLEGIEKQLSQLAAREKQHRSRYDEMDKHLQEAEKELAAAGKGLINAAKSVEEARNSWQRQLKQTALRTIGEVHSSLLNQQEKESIASRLEAFRDNWKQCKADLKRLNEQLLDRKLDEETWQKTKELISECEALVSEAEGLKGAAAKALELLKEKHERFEKLEEQRLDLSGKIADLEKLQAVFKGNSFVEYIAEEQLHHVTRAASERLGLLTRQRYAIEVDSQGGFIMRDDANGGVRRPVSSLSGGETFLTSLALALSLSTQIQLRGEYPLQFFFLDEGFGTLDADLLDTVVTALEKLQSNNLSVGVISHVPELRARLSKKLVVTPADPAGRGTAVALETL</sequence>
<evidence type="ECO:0000256" key="1">
    <source>
        <dbReference type="ARBA" id="ARBA00006930"/>
    </source>
</evidence>
<dbReference type="Pfam" id="PF13476">
    <property type="entry name" value="AAA_23"/>
    <property type="match status" value="1"/>
</dbReference>
<organism evidence="6 7">
    <name type="scientific">Metabacillus flavus</name>
    <dbReference type="NCBI Taxonomy" id="2823519"/>
    <lineage>
        <taxon>Bacteria</taxon>
        <taxon>Bacillati</taxon>
        <taxon>Bacillota</taxon>
        <taxon>Bacilli</taxon>
        <taxon>Bacillales</taxon>
        <taxon>Bacillaceae</taxon>
        <taxon>Metabacillus</taxon>
    </lineage>
</organism>
<dbReference type="InterPro" id="IPR038729">
    <property type="entry name" value="Rad50/SbcC_AAA"/>
</dbReference>
<dbReference type="Pfam" id="PF13558">
    <property type="entry name" value="SbcC_Walker_B"/>
    <property type="match status" value="1"/>
</dbReference>
<dbReference type="PANTHER" id="PTHR32114">
    <property type="entry name" value="ABC TRANSPORTER ABCH.3"/>
    <property type="match status" value="1"/>
</dbReference>
<feature type="coiled-coil region" evidence="4">
    <location>
        <begin position="243"/>
        <end position="287"/>
    </location>
</feature>
<evidence type="ECO:0000313" key="7">
    <source>
        <dbReference type="Proteomes" id="UP000682403"/>
    </source>
</evidence>
<gene>
    <name evidence="6" type="ORF">J9317_05940</name>
</gene>
<feature type="coiled-coil region" evidence="4">
    <location>
        <begin position="659"/>
        <end position="686"/>
    </location>
</feature>
<feature type="coiled-coil region" evidence="4">
    <location>
        <begin position="727"/>
        <end position="816"/>
    </location>
</feature>
<dbReference type="PANTHER" id="PTHR32114:SF2">
    <property type="entry name" value="ABC TRANSPORTER ABCH.3"/>
    <property type="match status" value="1"/>
</dbReference>
<dbReference type="Proteomes" id="UP000682403">
    <property type="component" value="Unassembled WGS sequence"/>
</dbReference>
<reference evidence="6 7" key="1">
    <citation type="submission" date="2021-04" db="EMBL/GenBank/DDBJ databases">
        <title>Metabacillus sp. strain KIGAM252 whole genome sequence.</title>
        <authorList>
            <person name="Seo M.-J."/>
            <person name="Cho E.-S."/>
            <person name="Hwang C.Y."/>
            <person name="Yoon D.J."/>
        </authorList>
    </citation>
    <scope>NUCLEOTIDE SEQUENCE [LARGE SCALE GENOMIC DNA]</scope>
    <source>
        <strain evidence="6 7">KIGAM252</strain>
    </source>
</reference>
<dbReference type="RefSeq" id="WP_211556997.1">
    <property type="nucleotide sequence ID" value="NZ_JAGVRK010000001.1"/>
</dbReference>
<proteinExistence type="inferred from homology"/>
<feature type="coiled-coil region" evidence="4">
    <location>
        <begin position="925"/>
        <end position="959"/>
    </location>
</feature>
<dbReference type="InterPro" id="IPR027417">
    <property type="entry name" value="P-loop_NTPase"/>
</dbReference>
<evidence type="ECO:0000259" key="5">
    <source>
        <dbReference type="Pfam" id="PF13476"/>
    </source>
</evidence>
<comment type="caution">
    <text evidence="6">The sequence shown here is derived from an EMBL/GenBank/DDBJ whole genome shotgun (WGS) entry which is preliminary data.</text>
</comment>
<dbReference type="SUPFAM" id="SSF52540">
    <property type="entry name" value="P-loop containing nucleoside triphosphate hydrolases"/>
    <property type="match status" value="2"/>
</dbReference>
<comment type="subunit">
    <text evidence="2">Heterodimer of SbcC and SbcD.</text>
</comment>
<evidence type="ECO:0000256" key="4">
    <source>
        <dbReference type="SAM" id="Coils"/>
    </source>
</evidence>
<evidence type="ECO:0000256" key="2">
    <source>
        <dbReference type="ARBA" id="ARBA00011322"/>
    </source>
</evidence>
<protein>
    <recommendedName>
        <fullName evidence="3">Nuclease SbcCD subunit C</fullName>
    </recommendedName>
</protein>
<dbReference type="EMBL" id="JAGVRK010000001">
    <property type="protein sequence ID" value="MBS2968298.1"/>
    <property type="molecule type" value="Genomic_DNA"/>
</dbReference>
<feature type="domain" description="Rad50/SbcC-type AAA" evidence="5">
    <location>
        <begin position="5"/>
        <end position="282"/>
    </location>
</feature>
<evidence type="ECO:0000313" key="6">
    <source>
        <dbReference type="EMBL" id="MBS2968298.1"/>
    </source>
</evidence>
<name>A0ABS5LCN9_9BACI</name>
<keyword evidence="4" id="KW-0175">Coiled coil</keyword>
<evidence type="ECO:0000256" key="3">
    <source>
        <dbReference type="ARBA" id="ARBA00013368"/>
    </source>
</evidence>
<feature type="coiled-coil region" evidence="4">
    <location>
        <begin position="370"/>
        <end position="418"/>
    </location>
</feature>
<keyword evidence="7" id="KW-1185">Reference proteome</keyword>
<dbReference type="Gene3D" id="3.40.50.300">
    <property type="entry name" value="P-loop containing nucleotide triphosphate hydrolases"/>
    <property type="match status" value="2"/>
</dbReference>